<keyword evidence="3" id="KW-1185">Reference proteome</keyword>
<proteinExistence type="predicted"/>
<protein>
    <recommendedName>
        <fullName evidence="1">Helitron helicase-like domain-containing protein</fullName>
    </recommendedName>
</protein>
<gene>
    <name evidence="2" type="ORF">DFH07DRAFT_766694</name>
</gene>
<name>A0AAD7K3S3_9AGAR</name>
<dbReference type="EMBL" id="JARJLG010000012">
    <property type="protein sequence ID" value="KAJ7776497.1"/>
    <property type="molecule type" value="Genomic_DNA"/>
</dbReference>
<evidence type="ECO:0000313" key="2">
    <source>
        <dbReference type="EMBL" id="KAJ7776497.1"/>
    </source>
</evidence>
<sequence>MSQIIFLVNPAYSHNPIAQLAGQDNDLDKLFDALDDPRKEPSIRAKTSAENPVSGAEFFHLMVTKFFDIILGANGLQKLVFSGWYAVVEAQIRGSLHLHFLTWIDGAPASPLDIKEQMNSDAVFKQKLTTCFPKNTVPYVATEGTPKQLPVLSRPLDPDSPNYEQERDQHHRDLCENTGLAHGHNATCFKHILRHIHSLVDPDNDCRLELPRPLVAETHFDDDEDLVIGCENGNLNGHNPIATLCLGCSTDLKQTASGSVAIAMVEYMGNYTITLQLDTAIVFSALCASIKALQNRPPQDVD</sequence>
<organism evidence="2 3">
    <name type="scientific">Mycena maculata</name>
    <dbReference type="NCBI Taxonomy" id="230809"/>
    <lineage>
        <taxon>Eukaryota</taxon>
        <taxon>Fungi</taxon>
        <taxon>Dikarya</taxon>
        <taxon>Basidiomycota</taxon>
        <taxon>Agaricomycotina</taxon>
        <taxon>Agaricomycetes</taxon>
        <taxon>Agaricomycetidae</taxon>
        <taxon>Agaricales</taxon>
        <taxon>Marasmiineae</taxon>
        <taxon>Mycenaceae</taxon>
        <taxon>Mycena</taxon>
    </lineage>
</organism>
<dbReference type="Pfam" id="PF14214">
    <property type="entry name" value="Helitron_like_N"/>
    <property type="match status" value="1"/>
</dbReference>
<dbReference type="AlphaFoldDB" id="A0AAD7K3S3"/>
<dbReference type="InterPro" id="IPR025476">
    <property type="entry name" value="Helitron_helicase-like"/>
</dbReference>
<reference evidence="2" key="1">
    <citation type="submission" date="2023-03" db="EMBL/GenBank/DDBJ databases">
        <title>Massive genome expansion in bonnet fungi (Mycena s.s.) driven by repeated elements and novel gene families across ecological guilds.</title>
        <authorList>
            <consortium name="Lawrence Berkeley National Laboratory"/>
            <person name="Harder C.B."/>
            <person name="Miyauchi S."/>
            <person name="Viragh M."/>
            <person name="Kuo A."/>
            <person name="Thoen E."/>
            <person name="Andreopoulos B."/>
            <person name="Lu D."/>
            <person name="Skrede I."/>
            <person name="Drula E."/>
            <person name="Henrissat B."/>
            <person name="Morin E."/>
            <person name="Kohler A."/>
            <person name="Barry K."/>
            <person name="LaButti K."/>
            <person name="Morin E."/>
            <person name="Salamov A."/>
            <person name="Lipzen A."/>
            <person name="Mereny Z."/>
            <person name="Hegedus B."/>
            <person name="Baldrian P."/>
            <person name="Stursova M."/>
            <person name="Weitz H."/>
            <person name="Taylor A."/>
            <person name="Grigoriev I.V."/>
            <person name="Nagy L.G."/>
            <person name="Martin F."/>
            <person name="Kauserud H."/>
        </authorList>
    </citation>
    <scope>NUCLEOTIDE SEQUENCE</scope>
    <source>
        <strain evidence="2">CBHHK188m</strain>
    </source>
</reference>
<feature type="domain" description="Helitron helicase-like" evidence="1">
    <location>
        <begin position="40"/>
        <end position="101"/>
    </location>
</feature>
<comment type="caution">
    <text evidence="2">The sequence shown here is derived from an EMBL/GenBank/DDBJ whole genome shotgun (WGS) entry which is preliminary data.</text>
</comment>
<dbReference type="Proteomes" id="UP001215280">
    <property type="component" value="Unassembled WGS sequence"/>
</dbReference>
<evidence type="ECO:0000259" key="1">
    <source>
        <dbReference type="Pfam" id="PF14214"/>
    </source>
</evidence>
<accession>A0AAD7K3S3</accession>
<evidence type="ECO:0000313" key="3">
    <source>
        <dbReference type="Proteomes" id="UP001215280"/>
    </source>
</evidence>